<protein>
    <submittedName>
        <fullName evidence="1">Uncharacterized protein</fullName>
    </submittedName>
</protein>
<evidence type="ECO:0000313" key="1">
    <source>
        <dbReference type="Ensembl" id="ENSPKIP00000003009.1"/>
    </source>
</evidence>
<evidence type="ECO:0000313" key="2">
    <source>
        <dbReference type="Proteomes" id="UP000261540"/>
    </source>
</evidence>
<sequence>EMSSSFLLHSKTEVDFLTSADTSAESGLFHGLQYPFDTDRWTAACLFYGFPRGDKLSDIQRQSCLHAVFFTLTEGHLNLSHMQARLR</sequence>
<keyword evidence="2" id="KW-1185">Reference proteome</keyword>
<name>A0A3B3QB56_9TELE</name>
<reference evidence="1" key="2">
    <citation type="submission" date="2025-09" db="UniProtKB">
        <authorList>
            <consortium name="Ensembl"/>
        </authorList>
    </citation>
    <scope>IDENTIFICATION</scope>
</reference>
<reference evidence="1" key="1">
    <citation type="submission" date="2025-08" db="UniProtKB">
        <authorList>
            <consortium name="Ensembl"/>
        </authorList>
    </citation>
    <scope>IDENTIFICATION</scope>
</reference>
<proteinExistence type="predicted"/>
<dbReference type="Proteomes" id="UP000261540">
    <property type="component" value="Unplaced"/>
</dbReference>
<organism evidence="1 2">
    <name type="scientific">Paramormyrops kingsleyae</name>
    <dbReference type="NCBI Taxonomy" id="1676925"/>
    <lineage>
        <taxon>Eukaryota</taxon>
        <taxon>Metazoa</taxon>
        <taxon>Chordata</taxon>
        <taxon>Craniata</taxon>
        <taxon>Vertebrata</taxon>
        <taxon>Euteleostomi</taxon>
        <taxon>Actinopterygii</taxon>
        <taxon>Neopterygii</taxon>
        <taxon>Teleostei</taxon>
        <taxon>Osteoglossocephala</taxon>
        <taxon>Osteoglossomorpha</taxon>
        <taxon>Osteoglossiformes</taxon>
        <taxon>Mormyridae</taxon>
        <taxon>Paramormyrops</taxon>
    </lineage>
</organism>
<dbReference type="AlphaFoldDB" id="A0A3B3QB56"/>
<dbReference type="Ensembl" id="ENSPKIT00000026966.1">
    <property type="protein sequence ID" value="ENSPKIP00000003009.1"/>
    <property type="gene ID" value="ENSPKIG00000020693.1"/>
</dbReference>
<accession>A0A3B3QB56</accession>